<organism evidence="1">
    <name type="scientific">Sulfolobus islandicus filamentous virus 2</name>
    <dbReference type="NCBI Taxonomy" id="1902331"/>
    <lineage>
        <taxon>Viruses</taxon>
        <taxon>Adnaviria</taxon>
        <taxon>Zilligvirae</taxon>
        <taxon>Taleaviricota</taxon>
        <taxon>Tokiviricetes</taxon>
        <taxon>Ligamenvirales</taxon>
        <taxon>Lipothrixviridae</taxon>
        <taxon>Betalipothrixvirus</taxon>
        <taxon>Betalipothrixvirus hveragerdiense</taxon>
        <taxon>Sulfolobus islandicus filamentous virus</taxon>
    </lineage>
</organism>
<sequence length="285" mass="32424">MSAEYIYLIQGLLTQGQSYRAPYSGYTVAFTPPSNMYFVFLSNGVVVARFPAKLLSYNENINTVNTSQCQNNLTSCNLNNLLFSLEYSSTDETNDTYTFDEVQLWADNEYMIAYASVGTTTKNANTFVRVTWDAIITIESDNVLYIPGCTNFTLTLNSQLQLNNYQPYLCLNLPYIIVALTLVPYSLVPQNTFLYTQLSTLLKILNISSTQQLQLQGVQYYVVGNTVYPISQPYIIINTQQPNTITLFLLYGINNNYFIYTTSLSVTIQYFKLYIPTLTINMVEQ</sequence>
<reference evidence="1" key="1">
    <citation type="journal article" date="2014" name="Mol. Microbiol.">
        <title>Inter-viral conflicts that exploit host CRISPR immune systems of Sulfolobus.</title>
        <authorList>
            <person name="Erdmann S."/>
            <person name="Le Moine Bauer S."/>
            <person name="Garrett R.A."/>
        </authorList>
    </citation>
    <scope>NUCLEOTIDE SEQUENCE [LARGE SCALE GENOMIC DNA]</scope>
</reference>
<dbReference type="Proteomes" id="UP000223173">
    <property type="component" value="Segment"/>
</dbReference>
<proteinExistence type="predicted"/>
<name>A0A1D8BJA2_SIFV</name>
<evidence type="ECO:0000313" key="1">
    <source>
        <dbReference type="EMBL" id="AOS58405.1"/>
    </source>
</evidence>
<protein>
    <submittedName>
        <fullName evidence="1">SIFV.gp55-like protein</fullName>
    </submittedName>
</protein>
<gene>
    <name evidence="1" type="primary">SIFV2_gp50</name>
</gene>
<reference evidence="1" key="2">
    <citation type="submission" date="2016-06" db="EMBL/GenBank/DDBJ databases">
        <authorList>
            <person name="Kjaerup R.B."/>
            <person name="Dalgaard T.S."/>
            <person name="Juul-Madsen H.R."/>
        </authorList>
    </citation>
    <scope>NUCLEOTIDE SEQUENCE</scope>
</reference>
<accession>A0A1D8BJA2</accession>
<dbReference type="EMBL" id="KX467643">
    <property type="protein sequence ID" value="AOS58405.1"/>
    <property type="molecule type" value="Genomic_DNA"/>
</dbReference>